<proteinExistence type="predicted"/>
<dbReference type="Gene3D" id="3.40.50.11350">
    <property type="match status" value="1"/>
</dbReference>
<dbReference type="EMBL" id="MN739011">
    <property type="protein sequence ID" value="QHT34957.1"/>
    <property type="molecule type" value="Genomic_DNA"/>
</dbReference>
<protein>
    <submittedName>
        <fullName evidence="1">Uncharacterized protein</fullName>
    </submittedName>
</protein>
<reference evidence="1" key="1">
    <citation type="journal article" date="2020" name="Nature">
        <title>Giant virus diversity and host interactions through global metagenomics.</title>
        <authorList>
            <person name="Schulz F."/>
            <person name="Roux S."/>
            <person name="Paez-Espino D."/>
            <person name="Jungbluth S."/>
            <person name="Walsh D.A."/>
            <person name="Denef V.J."/>
            <person name="McMahon K.D."/>
            <person name="Konstantinidis K.T."/>
            <person name="Eloe-Fadrosh E.A."/>
            <person name="Kyrpides N.C."/>
            <person name="Woyke T."/>
        </authorList>
    </citation>
    <scope>NUCLEOTIDE SEQUENCE</scope>
    <source>
        <strain evidence="1">GVMAG-M-3300009180-1</strain>
    </source>
</reference>
<sequence>MPSCTHAYLTKCKTNPQPPGFGDFLRGTVALFYFAEACGFELLIDYNSHPIFSFLKFGDHYTVNNKDTEIHECICPLSYPDIINNLSVLFQRHTSFSVLTNSFYATNHLGEFVVFAELSDTCKQFMRKLLTPSDMIERVLSHVYEELGVDVAKGYKVIHLRLGDVFIHDDVYDENAATKIADKFKRLIISRSITDKCILLTDSASIGRRISKLSPQIAYWDNNKIHTGDLRSKATHGLRDTVIDMVIMSRANEILSCNLSSFCNIPAFAFDVPITKLFMEHEFSPIA</sequence>
<evidence type="ECO:0000313" key="1">
    <source>
        <dbReference type="EMBL" id="QHT34957.1"/>
    </source>
</evidence>
<name>A0A6C0F0G5_9ZZZZ</name>
<organism evidence="1">
    <name type="scientific">viral metagenome</name>
    <dbReference type="NCBI Taxonomy" id="1070528"/>
    <lineage>
        <taxon>unclassified sequences</taxon>
        <taxon>metagenomes</taxon>
        <taxon>organismal metagenomes</taxon>
    </lineage>
</organism>
<accession>A0A6C0F0G5</accession>
<dbReference type="AlphaFoldDB" id="A0A6C0F0G5"/>